<feature type="domain" description="Pilus assembly protein E-set like" evidence="3">
    <location>
        <begin position="238"/>
        <end position="303"/>
    </location>
</feature>
<dbReference type="Pfam" id="PF16967">
    <property type="entry name" value="TcfC"/>
    <property type="match status" value="1"/>
</dbReference>
<dbReference type="EMBL" id="FOKO01000003">
    <property type="protein sequence ID" value="SFC42959.1"/>
    <property type="molecule type" value="Genomic_DNA"/>
</dbReference>
<name>A0AA94KPY0_9ENTR</name>
<protein>
    <submittedName>
        <fullName evidence="4">CS1-pili formation C-terminal</fullName>
    </submittedName>
</protein>
<comment type="caution">
    <text evidence="4">The sequence shown here is derived from an EMBL/GenBank/DDBJ whole genome shotgun (WGS) entry which is preliminary data.</text>
</comment>
<dbReference type="GO" id="GO:0003677">
    <property type="term" value="F:DNA binding"/>
    <property type="evidence" value="ECO:0007669"/>
    <property type="project" value="InterPro"/>
</dbReference>
<evidence type="ECO:0000313" key="5">
    <source>
        <dbReference type="Proteomes" id="UP000182314"/>
    </source>
</evidence>
<gene>
    <name evidence="4" type="ORF">SAMN05216286_2254</name>
</gene>
<evidence type="ECO:0000313" key="4">
    <source>
        <dbReference type="EMBL" id="SFC42959.1"/>
    </source>
</evidence>
<dbReference type="AlphaFoldDB" id="A0AA94KPY0"/>
<dbReference type="InterPro" id="IPR032636">
    <property type="entry name" value="Pilus_assem_E-set-like_dom"/>
</dbReference>
<dbReference type="InterPro" id="IPR036128">
    <property type="entry name" value="Plus3-like_sf"/>
</dbReference>
<dbReference type="SUPFAM" id="SSF159042">
    <property type="entry name" value="Plus3-like"/>
    <property type="match status" value="1"/>
</dbReference>
<evidence type="ECO:0000259" key="3">
    <source>
        <dbReference type="Pfam" id="PF16967"/>
    </source>
</evidence>
<sequence>MSQTALMPEDFKAHFFNSPLSAKVTLNGKKLGDAMIVLTEDNQTRIVQFTDVSDSEYTEEDRQRWLQAFSTLVPLGECTRDCPDGLMAVEYSLSDASLALLTPAAMTSKDLWYSLPEGGDSGIILNNQFNASGSEEQSTLSWNGGLDAAIGNWSLSSQFQQDQSRAQGQDMLSRHAITSLYAQREYEQNFLRAGLFMPDSQGLLRQPYLPGGGISTLAGVMVGSSDTRMKEGGTPSLYPVYVTANREGVAEIYRNGSLINSQPVVPGLQVLDTTSLPMGIYEVDIRVLEDGRETSRTTETINKPYSWRNPDQRLRYNLFFGQQRTLWNSDPDSQNGDPAAGASLNYLLYPRLTLGMAVQKTGDERQAGGSIDWQLADALQLYGNVWRSSVTGYGFDTQAIWTHKQGNVALSHSRSWYRQDDELYQYDSRPSQQNTTSFSSTWRFSGINSITGRLSHSSRNSGVGIDIGFNTRTMIGKTAVNWRLAGFDRPYGDGSSLRNRGVSLSASFSLGSESRSGNISLGSRTDTQGERDFYTSASVNQQWGENSPIRSTLATLTGDRHGVGVSASNQFDTALAQGSFWAQSSTQDSRLSGGINTGSLIAFGKGEVAISKLPSYNQGGGVIVNVDSDEENTKLLAFYPGGQKTLSAGRNFVPVDAWKPGTIQLDFAGTDAPALKIEPEYLSYQHIRGGVNAYNVRVMKTVTVMGRLVNSKGEALGGASVVNHASRTMSESDGLFTLEMQKSIPVLNVEQRSGATCEIKLDPNTPHRTQDDVWFVGNLVCDGLTQAAKTETAVSDKTGKIKT</sequence>
<keyword evidence="1" id="KW-0732">Signal</keyword>
<evidence type="ECO:0000256" key="1">
    <source>
        <dbReference type="ARBA" id="ARBA00022729"/>
    </source>
</evidence>
<reference evidence="4 5" key="1">
    <citation type="submission" date="2016-10" db="EMBL/GenBank/DDBJ databases">
        <authorList>
            <person name="Varghese N."/>
            <person name="Submissions S."/>
        </authorList>
    </citation>
    <scope>NUCLEOTIDE SEQUENCE [LARGE SCALE GENOMIC DNA]</scope>
    <source>
        <strain evidence="4 5">CGMCC 1.7012</strain>
    </source>
</reference>
<dbReference type="Proteomes" id="UP000182314">
    <property type="component" value="Unassembled WGS sequence"/>
</dbReference>
<dbReference type="Pfam" id="PF15976">
    <property type="entry name" value="CooC_C"/>
    <property type="match status" value="1"/>
</dbReference>
<evidence type="ECO:0000259" key="2">
    <source>
        <dbReference type="Pfam" id="PF15976"/>
    </source>
</evidence>
<proteinExistence type="predicted"/>
<accession>A0AA94KPY0</accession>
<dbReference type="InterPro" id="IPR031917">
    <property type="entry name" value="Pilus_assem_C"/>
</dbReference>
<dbReference type="RefSeq" id="WP_244256233.1">
    <property type="nucleotide sequence ID" value="NZ_CP014007.2"/>
</dbReference>
<organism evidence="4 5">
    <name type="scientific">Kosakonia oryzae</name>
    <dbReference type="NCBI Taxonomy" id="497725"/>
    <lineage>
        <taxon>Bacteria</taxon>
        <taxon>Pseudomonadati</taxon>
        <taxon>Pseudomonadota</taxon>
        <taxon>Gammaproteobacteria</taxon>
        <taxon>Enterobacterales</taxon>
        <taxon>Enterobacteriaceae</taxon>
        <taxon>Kosakonia</taxon>
    </lineage>
</organism>
<feature type="domain" description="Pilus assembly protein C-terminal" evidence="2">
    <location>
        <begin position="688"/>
        <end position="781"/>
    </location>
</feature>